<feature type="compositionally biased region" description="Basic and acidic residues" evidence="1">
    <location>
        <begin position="96"/>
        <end position="109"/>
    </location>
</feature>
<sequence>MQQNLLMVVGGASLDWRWIPVSEMELRRLDGIRPHTAATCADAATTAPEHRRSSSNGGAAGRTTREGGALKEAASGSEKEKEAREETTPTEEEQDREPPGQEDTGERKPVWKILKVGEPFCRDRGVKSNGAAEGDGGNAATREAECYNPPRFWRSLANSGI</sequence>
<protein>
    <submittedName>
        <fullName evidence="2">Uncharacterized protein</fullName>
    </submittedName>
</protein>
<comment type="caution">
    <text evidence="2">The sequence shown here is derived from an EMBL/GenBank/DDBJ whole genome shotgun (WGS) entry which is preliminary data.</text>
</comment>
<evidence type="ECO:0000313" key="3">
    <source>
        <dbReference type="Proteomes" id="UP001066276"/>
    </source>
</evidence>
<accession>A0AAV7RAN4</accession>
<dbReference type="EMBL" id="JANPWB010000009">
    <property type="protein sequence ID" value="KAJ1149871.1"/>
    <property type="molecule type" value="Genomic_DNA"/>
</dbReference>
<name>A0AAV7RAN4_PLEWA</name>
<proteinExistence type="predicted"/>
<keyword evidence="3" id="KW-1185">Reference proteome</keyword>
<evidence type="ECO:0000313" key="2">
    <source>
        <dbReference type="EMBL" id="KAJ1149871.1"/>
    </source>
</evidence>
<dbReference type="AlphaFoldDB" id="A0AAV7RAN4"/>
<dbReference type="Proteomes" id="UP001066276">
    <property type="component" value="Chromosome 5"/>
</dbReference>
<evidence type="ECO:0000256" key="1">
    <source>
        <dbReference type="SAM" id="MobiDB-lite"/>
    </source>
</evidence>
<organism evidence="2 3">
    <name type="scientific">Pleurodeles waltl</name>
    <name type="common">Iberian ribbed newt</name>
    <dbReference type="NCBI Taxonomy" id="8319"/>
    <lineage>
        <taxon>Eukaryota</taxon>
        <taxon>Metazoa</taxon>
        <taxon>Chordata</taxon>
        <taxon>Craniata</taxon>
        <taxon>Vertebrata</taxon>
        <taxon>Euteleostomi</taxon>
        <taxon>Amphibia</taxon>
        <taxon>Batrachia</taxon>
        <taxon>Caudata</taxon>
        <taxon>Salamandroidea</taxon>
        <taxon>Salamandridae</taxon>
        <taxon>Pleurodelinae</taxon>
        <taxon>Pleurodeles</taxon>
    </lineage>
</organism>
<feature type="region of interest" description="Disordered" evidence="1">
    <location>
        <begin position="41"/>
        <end position="143"/>
    </location>
</feature>
<feature type="compositionally biased region" description="Basic and acidic residues" evidence="1">
    <location>
        <begin position="77"/>
        <end position="87"/>
    </location>
</feature>
<reference evidence="2" key="1">
    <citation type="journal article" date="2022" name="bioRxiv">
        <title>Sequencing and chromosome-scale assembly of the giantPleurodeles waltlgenome.</title>
        <authorList>
            <person name="Brown T."/>
            <person name="Elewa A."/>
            <person name="Iarovenko S."/>
            <person name="Subramanian E."/>
            <person name="Araus A.J."/>
            <person name="Petzold A."/>
            <person name="Susuki M."/>
            <person name="Suzuki K.-i.T."/>
            <person name="Hayashi T."/>
            <person name="Toyoda A."/>
            <person name="Oliveira C."/>
            <person name="Osipova E."/>
            <person name="Leigh N.D."/>
            <person name="Simon A."/>
            <person name="Yun M.H."/>
        </authorList>
    </citation>
    <scope>NUCLEOTIDE SEQUENCE</scope>
    <source>
        <strain evidence="2">20211129_DDA</strain>
        <tissue evidence="2">Liver</tissue>
    </source>
</reference>
<gene>
    <name evidence="2" type="ORF">NDU88_002670</name>
</gene>